<dbReference type="GO" id="GO:0031201">
    <property type="term" value="C:SNARE complex"/>
    <property type="evidence" value="ECO:0007669"/>
    <property type="project" value="TreeGrafter"/>
</dbReference>
<keyword evidence="5" id="KW-0931">ER-Golgi transport</keyword>
<evidence type="ECO:0000256" key="6">
    <source>
        <dbReference type="ARBA" id="ARBA00022989"/>
    </source>
</evidence>
<keyword evidence="7" id="KW-0175">Coiled coil</keyword>
<proteinExistence type="inferred from homology"/>
<dbReference type="InterPro" id="IPR005606">
    <property type="entry name" value="Sec20"/>
</dbReference>
<comment type="similarity">
    <text evidence="9">Belongs to the SEC20 family.</text>
</comment>
<dbReference type="AlphaFoldDB" id="A0AAV5BL11"/>
<name>A0AAV5BL11_ELECO</name>
<evidence type="ECO:0000313" key="11">
    <source>
        <dbReference type="EMBL" id="GJM86360.1"/>
    </source>
</evidence>
<keyword evidence="12" id="KW-1185">Reference proteome</keyword>
<evidence type="ECO:0000256" key="5">
    <source>
        <dbReference type="ARBA" id="ARBA00022892"/>
    </source>
</evidence>
<keyword evidence="3" id="KW-0812">Transmembrane</keyword>
<dbReference type="InterPro" id="IPR056173">
    <property type="entry name" value="Sec20_C"/>
</dbReference>
<dbReference type="GO" id="GO:0006890">
    <property type="term" value="P:retrograde vesicle-mediated transport, Golgi to endoplasmic reticulum"/>
    <property type="evidence" value="ECO:0007669"/>
    <property type="project" value="InterPro"/>
</dbReference>
<dbReference type="PANTHER" id="PTHR12825:SF0">
    <property type="entry name" value="VESICLE TRANSPORT PROTEIN SEC20"/>
    <property type="match status" value="1"/>
</dbReference>
<keyword evidence="6" id="KW-1133">Transmembrane helix</keyword>
<comment type="caution">
    <text evidence="11">The sequence shown here is derived from an EMBL/GenBank/DDBJ whole genome shotgun (WGS) entry which is preliminary data.</text>
</comment>
<feature type="domain" description="Sec20 C-terminal" evidence="10">
    <location>
        <begin position="54"/>
        <end position="134"/>
    </location>
</feature>
<sequence>MRKHRLRASLNNAKFQAKENITKAAQEERELLLGCGEESTLRRRNLQTKAEMTSAAQSVTESLRRSRQLMIQEVERSASTLETFGQVLSKFSKYTDVSTTVLYKAEVEYQGHRSLLMHTHGLLSTMQRQDVLDR</sequence>
<evidence type="ECO:0000259" key="10">
    <source>
        <dbReference type="Pfam" id="PF03908"/>
    </source>
</evidence>
<reference evidence="11" key="1">
    <citation type="journal article" date="2018" name="DNA Res.">
        <title>Multiple hybrid de novo genome assembly of finger millet, an orphan allotetraploid crop.</title>
        <authorList>
            <person name="Hatakeyama M."/>
            <person name="Aluri S."/>
            <person name="Balachadran M.T."/>
            <person name="Sivarajan S.R."/>
            <person name="Patrignani A."/>
            <person name="Gruter S."/>
            <person name="Poveda L."/>
            <person name="Shimizu-Inatsugi R."/>
            <person name="Baeten J."/>
            <person name="Francoijs K.J."/>
            <person name="Nataraja K.N."/>
            <person name="Reddy Y.A.N."/>
            <person name="Phadnis S."/>
            <person name="Ravikumar R.L."/>
            <person name="Schlapbach R."/>
            <person name="Sreeman S.M."/>
            <person name="Shimizu K.K."/>
        </authorList>
    </citation>
    <scope>NUCLEOTIDE SEQUENCE</scope>
</reference>
<dbReference type="GO" id="GO:0005789">
    <property type="term" value="C:endoplasmic reticulum membrane"/>
    <property type="evidence" value="ECO:0007669"/>
    <property type="project" value="UniProtKB-SubCell"/>
</dbReference>
<protein>
    <recommendedName>
        <fullName evidence="10">Sec20 C-terminal domain-containing protein</fullName>
    </recommendedName>
</protein>
<evidence type="ECO:0000256" key="3">
    <source>
        <dbReference type="ARBA" id="ARBA00022692"/>
    </source>
</evidence>
<evidence type="ECO:0000313" key="12">
    <source>
        <dbReference type="Proteomes" id="UP001054889"/>
    </source>
</evidence>
<reference evidence="11" key="2">
    <citation type="submission" date="2021-12" db="EMBL/GenBank/DDBJ databases">
        <title>Resequencing data analysis of finger millet.</title>
        <authorList>
            <person name="Hatakeyama M."/>
            <person name="Aluri S."/>
            <person name="Balachadran M.T."/>
            <person name="Sivarajan S.R."/>
            <person name="Poveda L."/>
            <person name="Shimizu-Inatsugi R."/>
            <person name="Schlapbach R."/>
            <person name="Sreeman S.M."/>
            <person name="Shimizu K.K."/>
        </authorList>
    </citation>
    <scope>NUCLEOTIDE SEQUENCE</scope>
</reference>
<dbReference type="Proteomes" id="UP001054889">
    <property type="component" value="Unassembled WGS sequence"/>
</dbReference>
<keyword evidence="2" id="KW-0813">Transport</keyword>
<organism evidence="11 12">
    <name type="scientific">Eleusine coracana subsp. coracana</name>
    <dbReference type="NCBI Taxonomy" id="191504"/>
    <lineage>
        <taxon>Eukaryota</taxon>
        <taxon>Viridiplantae</taxon>
        <taxon>Streptophyta</taxon>
        <taxon>Embryophyta</taxon>
        <taxon>Tracheophyta</taxon>
        <taxon>Spermatophyta</taxon>
        <taxon>Magnoliopsida</taxon>
        <taxon>Liliopsida</taxon>
        <taxon>Poales</taxon>
        <taxon>Poaceae</taxon>
        <taxon>PACMAD clade</taxon>
        <taxon>Chloridoideae</taxon>
        <taxon>Cynodonteae</taxon>
        <taxon>Eleusininae</taxon>
        <taxon>Eleusine</taxon>
    </lineage>
</organism>
<comment type="subcellular location">
    <subcellularLocation>
        <location evidence="1">Endoplasmic reticulum membrane</location>
        <topology evidence="1">Single-pass type IV membrane protein</topology>
    </subcellularLocation>
</comment>
<evidence type="ECO:0000256" key="4">
    <source>
        <dbReference type="ARBA" id="ARBA00022824"/>
    </source>
</evidence>
<dbReference type="GO" id="GO:0005484">
    <property type="term" value="F:SNAP receptor activity"/>
    <property type="evidence" value="ECO:0007669"/>
    <property type="project" value="InterPro"/>
</dbReference>
<evidence type="ECO:0000256" key="9">
    <source>
        <dbReference type="ARBA" id="ARBA00037934"/>
    </source>
</evidence>
<dbReference type="Pfam" id="PF03908">
    <property type="entry name" value="Sec20"/>
    <property type="match status" value="1"/>
</dbReference>
<gene>
    <name evidence="11" type="primary">ga02213</name>
    <name evidence="11" type="ORF">PR202_ga02213</name>
</gene>
<evidence type="ECO:0000256" key="1">
    <source>
        <dbReference type="ARBA" id="ARBA00004163"/>
    </source>
</evidence>
<keyword evidence="4" id="KW-0256">Endoplasmic reticulum</keyword>
<evidence type="ECO:0000256" key="7">
    <source>
        <dbReference type="ARBA" id="ARBA00023054"/>
    </source>
</evidence>
<keyword evidence="8" id="KW-0472">Membrane</keyword>
<evidence type="ECO:0000256" key="8">
    <source>
        <dbReference type="ARBA" id="ARBA00023136"/>
    </source>
</evidence>
<dbReference type="EMBL" id="BQKI01000001">
    <property type="protein sequence ID" value="GJM86360.1"/>
    <property type="molecule type" value="Genomic_DNA"/>
</dbReference>
<accession>A0AAV5BL11</accession>
<dbReference type="PANTHER" id="PTHR12825">
    <property type="entry name" value="BNIP1-RELATED"/>
    <property type="match status" value="1"/>
</dbReference>
<evidence type="ECO:0000256" key="2">
    <source>
        <dbReference type="ARBA" id="ARBA00022448"/>
    </source>
</evidence>